<reference evidence="1" key="1">
    <citation type="submission" date="2019-06" db="EMBL/GenBank/DDBJ databases">
        <authorList>
            <person name="Le Quere A."/>
            <person name="Colella S."/>
        </authorList>
    </citation>
    <scope>NUCLEOTIDE SEQUENCE</scope>
    <source>
        <strain evidence="1">EmedicaeMD41</strain>
    </source>
</reference>
<evidence type="ECO:0008006" key="2">
    <source>
        <dbReference type="Google" id="ProtNLM"/>
    </source>
</evidence>
<accession>A0A508WP31</accession>
<organism evidence="1">
    <name type="scientific">Sinorhizobium medicae</name>
    <dbReference type="NCBI Taxonomy" id="110321"/>
    <lineage>
        <taxon>Bacteria</taxon>
        <taxon>Pseudomonadati</taxon>
        <taxon>Pseudomonadota</taxon>
        <taxon>Alphaproteobacteria</taxon>
        <taxon>Hyphomicrobiales</taxon>
        <taxon>Rhizobiaceae</taxon>
        <taxon>Sinorhizobium/Ensifer group</taxon>
        <taxon>Sinorhizobium</taxon>
    </lineage>
</organism>
<sequence length="78" mass="8825">MKTVADTLGVSRSNLADRLKGSHAMLLEKHTTVRKDPIHDGKATVMRSNLRWCSNGLKFACWIGEVIPLAVHYRRLRP</sequence>
<name>A0A508WP31_9HYPH</name>
<dbReference type="Proteomes" id="UP000507954">
    <property type="component" value="Unassembled WGS sequence"/>
</dbReference>
<protein>
    <recommendedName>
        <fullName evidence="2">Transposase</fullName>
    </recommendedName>
</protein>
<proteinExistence type="predicted"/>
<evidence type="ECO:0000313" key="1">
    <source>
        <dbReference type="EMBL" id="VTZ59258.1"/>
    </source>
</evidence>
<dbReference type="EMBL" id="CABFNB010000006">
    <property type="protein sequence ID" value="VTZ59258.1"/>
    <property type="molecule type" value="Genomic_DNA"/>
</dbReference>
<dbReference type="AlphaFoldDB" id="A0A508WP31"/>
<gene>
    <name evidence="1" type="ORF">EMEDMD4_1030007</name>
</gene>